<evidence type="ECO:0000256" key="1">
    <source>
        <dbReference type="ARBA" id="ARBA00022722"/>
    </source>
</evidence>
<evidence type="ECO:0000259" key="6">
    <source>
        <dbReference type="Pfam" id="PF17952"/>
    </source>
</evidence>
<dbReference type="Gene3D" id="3.30.70.1900">
    <property type="match status" value="1"/>
</dbReference>
<dbReference type="Gene3D" id="2.40.30.310">
    <property type="match status" value="1"/>
</dbReference>
<dbReference type="Pfam" id="PF10040">
    <property type="entry name" value="CRISPR_Cas6"/>
    <property type="match status" value="1"/>
</dbReference>
<accession>A0A2T9X2W7</accession>
<dbReference type="InterPro" id="IPR010156">
    <property type="entry name" value="CRISPR-assoc_prot_Cas6"/>
</dbReference>
<evidence type="ECO:0000256" key="3">
    <source>
        <dbReference type="ARBA" id="ARBA00022801"/>
    </source>
</evidence>
<dbReference type="Pfam" id="PF17952">
    <property type="entry name" value="Cas6_N"/>
    <property type="match status" value="1"/>
</dbReference>
<proteinExistence type="predicted"/>
<evidence type="ECO:0000256" key="2">
    <source>
        <dbReference type="ARBA" id="ARBA00022759"/>
    </source>
</evidence>
<dbReference type="EMBL" id="QEFD01000213">
    <property type="protein sequence ID" value="PVU74434.1"/>
    <property type="molecule type" value="Genomic_DNA"/>
</dbReference>
<dbReference type="NCBIfam" id="TIGR01877">
    <property type="entry name" value="cas_cas6"/>
    <property type="match status" value="1"/>
</dbReference>
<keyword evidence="3" id="KW-0378">Hydrolase</keyword>
<dbReference type="Proteomes" id="UP000245638">
    <property type="component" value="Unassembled WGS sequence"/>
</dbReference>
<protein>
    <submittedName>
        <fullName evidence="7">CRISPR-associated endoribonuclease Cas6</fullName>
    </submittedName>
</protein>
<keyword evidence="4" id="KW-0051">Antiviral defense</keyword>
<evidence type="ECO:0000313" key="7">
    <source>
        <dbReference type="EMBL" id="PVU74434.1"/>
    </source>
</evidence>
<name>A0A2T9X2W7_9CREN</name>
<evidence type="ECO:0000256" key="4">
    <source>
        <dbReference type="ARBA" id="ARBA00023118"/>
    </source>
</evidence>
<feature type="domain" description="Cas6 N-terminal" evidence="6">
    <location>
        <begin position="3"/>
        <end position="115"/>
    </location>
</feature>
<dbReference type="GO" id="GO:0004519">
    <property type="term" value="F:endonuclease activity"/>
    <property type="evidence" value="ECO:0007669"/>
    <property type="project" value="UniProtKB-KW"/>
</dbReference>
<keyword evidence="2" id="KW-0255">Endonuclease</keyword>
<comment type="caution">
    <text evidence="7">The sequence shown here is derived from an EMBL/GenBank/DDBJ whole genome shotgun (WGS) entry which is preliminary data.</text>
</comment>
<organism evidence="7 8">
    <name type="scientific">Acidianus hospitalis</name>
    <dbReference type="NCBI Taxonomy" id="563177"/>
    <lineage>
        <taxon>Archaea</taxon>
        <taxon>Thermoproteota</taxon>
        <taxon>Thermoprotei</taxon>
        <taxon>Sulfolobales</taxon>
        <taxon>Sulfolobaceae</taxon>
        <taxon>Acidianus</taxon>
    </lineage>
</organism>
<dbReference type="InterPro" id="IPR041165">
    <property type="entry name" value="Cas6_N_arch"/>
</dbReference>
<evidence type="ECO:0000259" key="5">
    <source>
        <dbReference type="Pfam" id="PF10040"/>
    </source>
</evidence>
<dbReference type="GO" id="GO:0051607">
    <property type="term" value="P:defense response to virus"/>
    <property type="evidence" value="ECO:0007669"/>
    <property type="project" value="UniProtKB-KW"/>
</dbReference>
<keyword evidence="1" id="KW-0540">Nuclease</keyword>
<evidence type="ECO:0000313" key="8">
    <source>
        <dbReference type="Proteomes" id="UP000245638"/>
    </source>
</evidence>
<dbReference type="GO" id="GO:0016788">
    <property type="term" value="F:hydrolase activity, acting on ester bonds"/>
    <property type="evidence" value="ECO:0007669"/>
    <property type="project" value="InterPro"/>
</dbReference>
<dbReference type="InterPro" id="IPR019267">
    <property type="entry name" value="CRISPR-assoc_Cas6_C"/>
</dbReference>
<feature type="domain" description="CRISPR-associated protein Cas6 C-terminal" evidence="5">
    <location>
        <begin position="132"/>
        <end position="254"/>
    </location>
</feature>
<sequence>MIFTFTFEVKPDRDAIIPPFTSKLSRSIFLDFSPTYSKFIEAEEPYKPFRITVLKDGNTPVYSKGNGVVTLTGGKIYNFSVTTTLQKVVEEVVGTTSIDKEIFNAKFHVELVNMEMKEELGLEDSRLYKVFFNTPTLLQPPRPRFKRKENRFILFPYVPSFFYSLSSHWNKFMNEKIVGVTGSKTLYYFREVDYNIHPVTTYYGKTPTRGFIGWVLFELRAKRNSKIRENVRKLLDYANYFGVGKSRSIGFGEVKVLKIE</sequence>
<reference evidence="7 8" key="1">
    <citation type="journal article" date="2015" name="Appl. Environ. Microbiol.">
        <title>Nanoarchaeota, Their Sulfolobales Host, and Nanoarchaeota Virus Distribution across Yellowstone National Park Hot Springs.</title>
        <authorList>
            <person name="Munson-McGee J.H."/>
            <person name="Field E.K."/>
            <person name="Bateson M."/>
            <person name="Rooney C."/>
            <person name="Stepanauskas R."/>
            <person name="Young M.J."/>
        </authorList>
    </citation>
    <scope>NUCLEOTIDE SEQUENCE [LARGE SCALE GENOMIC DNA]</scope>
    <source>
        <strain evidence="7">SCGC AC-742_N10</strain>
    </source>
</reference>
<gene>
    <name evidence="7" type="primary">cas6</name>
    <name evidence="7" type="ORF">DDW13_07450</name>
</gene>
<dbReference type="AlphaFoldDB" id="A0A2T9X2W7"/>